<dbReference type="CDD" id="cd00054">
    <property type="entry name" value="EGF_CA"/>
    <property type="match status" value="5"/>
</dbReference>
<dbReference type="SUPFAM" id="SSF57184">
    <property type="entry name" value="Growth factor receptor domain"/>
    <property type="match status" value="1"/>
</dbReference>
<evidence type="ECO:0000256" key="6">
    <source>
        <dbReference type="SAM" id="Phobius"/>
    </source>
</evidence>
<feature type="domain" description="EGF-like" evidence="7">
    <location>
        <begin position="701"/>
        <end position="739"/>
    </location>
</feature>
<keyword evidence="1 5" id="KW-0245">EGF-like domain</keyword>
<dbReference type="PANTHER" id="PTHR24034:SF89">
    <property type="entry name" value="COMPLEMENT COMPONENT C1Q RECEPTOR"/>
    <property type="match status" value="1"/>
</dbReference>
<dbReference type="InterPro" id="IPR024731">
    <property type="entry name" value="NELL2-like_EGF"/>
</dbReference>
<dbReference type="GeneID" id="101238128"/>
<comment type="caution">
    <text evidence="5">Lacks conserved residue(s) required for the propagation of feature annotation.</text>
</comment>
<dbReference type="PROSITE" id="PS01187">
    <property type="entry name" value="EGF_CA"/>
    <property type="match status" value="2"/>
</dbReference>
<dbReference type="InterPro" id="IPR050751">
    <property type="entry name" value="ECM_structural_protein"/>
</dbReference>
<name>A0ABM4CTA7_HYDVU</name>
<dbReference type="Proteomes" id="UP001652625">
    <property type="component" value="Chromosome 11"/>
</dbReference>
<accession>A0ABM4CTA7</accession>
<dbReference type="PANTHER" id="PTHR24034">
    <property type="entry name" value="EGF-LIKE DOMAIN-CONTAINING PROTEIN"/>
    <property type="match status" value="1"/>
</dbReference>
<evidence type="ECO:0000256" key="4">
    <source>
        <dbReference type="ARBA" id="ARBA00023157"/>
    </source>
</evidence>
<dbReference type="InterPro" id="IPR009030">
    <property type="entry name" value="Growth_fac_rcpt_cys_sf"/>
</dbReference>
<protein>
    <submittedName>
        <fullName evidence="9">Uncharacterized protein LOC101238128</fullName>
    </submittedName>
</protein>
<keyword evidence="6" id="KW-1133">Transmembrane helix</keyword>
<dbReference type="SMART" id="SM00179">
    <property type="entry name" value="EGF_CA"/>
    <property type="match status" value="6"/>
</dbReference>
<evidence type="ECO:0000256" key="2">
    <source>
        <dbReference type="ARBA" id="ARBA00022729"/>
    </source>
</evidence>
<feature type="transmembrane region" description="Helical" evidence="6">
    <location>
        <begin position="903"/>
        <end position="927"/>
    </location>
</feature>
<dbReference type="InterPro" id="IPR018097">
    <property type="entry name" value="EGF_Ca-bd_CS"/>
</dbReference>
<evidence type="ECO:0000259" key="7">
    <source>
        <dbReference type="PROSITE" id="PS50026"/>
    </source>
</evidence>
<keyword evidence="2" id="KW-0732">Signal</keyword>
<reference evidence="9" key="1">
    <citation type="submission" date="2025-08" db="UniProtKB">
        <authorList>
            <consortium name="RefSeq"/>
        </authorList>
    </citation>
    <scope>IDENTIFICATION</scope>
</reference>
<evidence type="ECO:0000313" key="9">
    <source>
        <dbReference type="RefSeq" id="XP_065665161.1"/>
    </source>
</evidence>
<dbReference type="RefSeq" id="XP_065665161.1">
    <property type="nucleotide sequence ID" value="XM_065809089.1"/>
</dbReference>
<keyword evidence="8" id="KW-1185">Reference proteome</keyword>
<keyword evidence="3" id="KW-0677">Repeat</keyword>
<evidence type="ECO:0000256" key="5">
    <source>
        <dbReference type="PROSITE-ProRule" id="PRU00076"/>
    </source>
</evidence>
<evidence type="ECO:0000256" key="1">
    <source>
        <dbReference type="ARBA" id="ARBA00022536"/>
    </source>
</evidence>
<organism evidence="8 9">
    <name type="scientific">Hydra vulgaris</name>
    <name type="common">Hydra</name>
    <name type="synonym">Hydra attenuata</name>
    <dbReference type="NCBI Taxonomy" id="6087"/>
    <lineage>
        <taxon>Eukaryota</taxon>
        <taxon>Metazoa</taxon>
        <taxon>Cnidaria</taxon>
        <taxon>Hydrozoa</taxon>
        <taxon>Hydroidolina</taxon>
        <taxon>Anthoathecata</taxon>
        <taxon>Aplanulata</taxon>
        <taxon>Hydridae</taxon>
        <taxon>Hydra</taxon>
    </lineage>
</organism>
<dbReference type="InterPro" id="IPR000152">
    <property type="entry name" value="EGF-type_Asp/Asn_hydroxyl_site"/>
</dbReference>
<sequence length="965" mass="110366">MREIFEKTVGPYWDSHISKYLQNNHITLDVVSVIEQMLLGDLVNKMPRYDLQDFWNAPVKALLYQSSFYLKETGIEDVIILLKSVYFENQKSVILEFQGINISQPYILYIYPYVKNVVIKLQFNQTLRIMKAFEITLSRLAVLSFDSFDKINEIMANEVFCKLHKQDSSYYHKEVLNILVRIQLYRSSFYQWSLLCNQNSLSHSQEVVNYISNRCFKQDFSTVGLILYNLSAGYSNVFKLLTVEESSILVNKTLLNSNLIPIQNQLAEMVEVMEIVNTAKSRCIIFLLNDIGLSLNSIIYLTISNILTRVHDLPWSILVKLYEIEEYVAVKANFIIFRDLPKLISGENKIQTIGLKFLQLQTIQLILNALSVKINFTALSNQYNDISILMSKFPLSRFAAVFDLSHEYVINSTLTSLTYASFNLNYNDFLENYGVTPSQYSFFDRTTIKDMGLLLKLEKKDLIFLAINQLIASMKSNIIFFNIMLMTPVKLASSNNKTVNFQLSIPQIVHEIGNGVVKTIDEFLNFIKRWSTSESATIILTEKDLNDLGMLLTRPTTEVANMRIVDVVNAILDTFGDHCDPQNLYCKKLQVCTKMSENGSRCQCQLGYRFSGPSECSDLNECLYTNVTCHKNAYCKNTEGSYNCLCKIGYDGDGRFCNNVNECLTGTYNCSNNTFCMDTEGSYKCVCDKGFMENQFGQCIEIDKCALKTYNCHVDGVCIKTSNNYTCQCRNGFTGDGAISCLDVNECETKSYNCTANSHCLNTIGSYSCICNEGYFDDNKFCHQCSDTRSTCHKYANCYKQMYNNFYCVCKAGFIGNGTFCQDIDECKNKNICGMGQCNNLIGSYNCLCYQGYRLNFDNKRCIDIDECKESLNLGIFLCNKSEQQCVNREGSYACITNSFNKYATVGFSIAIPLLIVFGILFFGSYVQRRKIKAKKELTNFDRKLQELYVNRKSDSERLKSIQKL</sequence>
<dbReference type="InterPro" id="IPR000742">
    <property type="entry name" value="EGF"/>
</dbReference>
<dbReference type="InterPro" id="IPR001881">
    <property type="entry name" value="EGF-like_Ca-bd_dom"/>
</dbReference>
<dbReference type="PROSITE" id="PS50026">
    <property type="entry name" value="EGF_3"/>
    <property type="match status" value="5"/>
</dbReference>
<dbReference type="PROSITE" id="PS01186">
    <property type="entry name" value="EGF_2"/>
    <property type="match status" value="5"/>
</dbReference>
<evidence type="ECO:0000313" key="8">
    <source>
        <dbReference type="Proteomes" id="UP001652625"/>
    </source>
</evidence>
<feature type="domain" description="EGF-like" evidence="7">
    <location>
        <begin position="618"/>
        <end position="658"/>
    </location>
</feature>
<dbReference type="SUPFAM" id="SSF57196">
    <property type="entry name" value="EGF/Laminin"/>
    <property type="match status" value="2"/>
</dbReference>
<dbReference type="Pfam" id="PF12947">
    <property type="entry name" value="EGF_3"/>
    <property type="match status" value="1"/>
</dbReference>
<dbReference type="Gene3D" id="2.10.25.10">
    <property type="entry name" value="Laminin"/>
    <property type="match status" value="7"/>
</dbReference>
<feature type="domain" description="EGF-like" evidence="7">
    <location>
        <begin position="743"/>
        <end position="783"/>
    </location>
</feature>
<dbReference type="PROSITE" id="PS00010">
    <property type="entry name" value="ASX_HYDROXYL"/>
    <property type="match status" value="4"/>
</dbReference>
<proteinExistence type="predicted"/>
<keyword evidence="4" id="KW-1015">Disulfide bond</keyword>
<evidence type="ECO:0000256" key="3">
    <source>
        <dbReference type="ARBA" id="ARBA00022737"/>
    </source>
</evidence>
<feature type="domain" description="EGF-like" evidence="7">
    <location>
        <begin position="823"/>
        <end position="863"/>
    </location>
</feature>
<dbReference type="SMART" id="SM00181">
    <property type="entry name" value="EGF"/>
    <property type="match status" value="7"/>
</dbReference>
<dbReference type="Pfam" id="PF00008">
    <property type="entry name" value="EGF"/>
    <property type="match status" value="1"/>
</dbReference>
<dbReference type="Pfam" id="PF07645">
    <property type="entry name" value="EGF_CA"/>
    <property type="match status" value="4"/>
</dbReference>
<keyword evidence="6" id="KW-0472">Membrane</keyword>
<feature type="domain" description="EGF-like" evidence="7">
    <location>
        <begin position="659"/>
        <end position="697"/>
    </location>
</feature>
<keyword evidence="6" id="KW-0812">Transmembrane</keyword>
<dbReference type="InterPro" id="IPR049883">
    <property type="entry name" value="NOTCH1_EGF-like"/>
</dbReference>
<gene>
    <name evidence="9" type="primary">LOC101238128</name>
</gene>